<sequence length="332" mass="38084">MSQYQLTWITDSLAVGYAPTSYAELDDIKAQKINAIVNLCAEFSDLHEIEEAAGFEVYYLPIWDEDIPEMKDMEKALAWLDEAIYLEKKVLVHCRHGIGRTGTFITSYMIRRGLGLKAAKKKLKSSRANPSNYCQWKMLRQYGKKSGTLKIREASLEMKKRVDLSRFFADYEDLLKEMTGKVKAQNREYETNQSSCGESVDSCCRKFFEISFMEAVYLYSTTNRIFTSTQRESLIQRAVTASKEKDRLCPLNNGNGCEIYDIRPARCQFYEMGVPALHDKINGMLTELSRTLFLALSGQFMPPKDVTFSVAETISGKFVQKYFHIMMENGNI</sequence>
<dbReference type="GO" id="GO:0016787">
    <property type="term" value="F:hydrolase activity"/>
    <property type="evidence" value="ECO:0007669"/>
    <property type="project" value="UniProtKB-KW"/>
</dbReference>
<protein>
    <submittedName>
        <fullName evidence="3">Dual specificity phosphatase, catalytic domain</fullName>
    </submittedName>
</protein>
<keyword evidence="1" id="KW-0378">Hydrolase</keyword>
<dbReference type="Pfam" id="PF22785">
    <property type="entry name" value="Tc-R-P"/>
    <property type="match status" value="1"/>
</dbReference>
<dbReference type="PROSITE" id="PS50056">
    <property type="entry name" value="TYR_PHOSPHATASE_2"/>
    <property type="match status" value="1"/>
</dbReference>
<dbReference type="Gene3D" id="3.90.190.10">
    <property type="entry name" value="Protein tyrosine phosphatase superfamily"/>
    <property type="match status" value="1"/>
</dbReference>
<accession>A0A1W2DBC6</accession>
<dbReference type="FunFam" id="3.90.190.10:FF:000157">
    <property type="entry name" value="Protein-tyrosine phosphatase"/>
    <property type="match status" value="1"/>
</dbReference>
<dbReference type="SMART" id="SM00404">
    <property type="entry name" value="PTPc_motif"/>
    <property type="match status" value="1"/>
</dbReference>
<dbReference type="SUPFAM" id="SSF52799">
    <property type="entry name" value="(Phosphotyrosine protein) phosphatases II"/>
    <property type="match status" value="1"/>
</dbReference>
<dbReference type="InterPro" id="IPR029021">
    <property type="entry name" value="Prot-tyrosine_phosphatase-like"/>
</dbReference>
<dbReference type="AlphaFoldDB" id="A0A1W2DBC6"/>
<dbReference type="EMBL" id="FWXY01000016">
    <property type="protein sequence ID" value="SMC94765.1"/>
    <property type="molecule type" value="Genomic_DNA"/>
</dbReference>
<dbReference type="PANTHER" id="PTHR23339">
    <property type="entry name" value="TYROSINE SPECIFIC PROTEIN PHOSPHATASE AND DUAL SPECIFICITY PROTEIN PHOSPHATASE"/>
    <property type="match status" value="1"/>
</dbReference>
<keyword evidence="4" id="KW-1185">Reference proteome</keyword>
<dbReference type="OrthoDB" id="9806482at2"/>
<evidence type="ECO:0000259" key="2">
    <source>
        <dbReference type="PROSITE" id="PS50056"/>
    </source>
</evidence>
<dbReference type="STRING" id="1121400.SAMN02746065_11695"/>
<dbReference type="InterPro" id="IPR050561">
    <property type="entry name" value="PTP"/>
</dbReference>
<dbReference type="InterPro" id="IPR020422">
    <property type="entry name" value="TYR_PHOSPHATASE_DUAL_dom"/>
</dbReference>
<evidence type="ECO:0000256" key="1">
    <source>
        <dbReference type="ARBA" id="ARBA00022801"/>
    </source>
</evidence>
<dbReference type="InterPro" id="IPR000387">
    <property type="entry name" value="Tyr_Pase_dom"/>
</dbReference>
<dbReference type="InterPro" id="IPR016130">
    <property type="entry name" value="Tyr_Pase_AS"/>
</dbReference>
<dbReference type="SMART" id="SM00195">
    <property type="entry name" value="DSPc"/>
    <property type="match status" value="1"/>
</dbReference>
<name>A0A1W2DBC6_9BACT</name>
<dbReference type="RefSeq" id="WP_084070175.1">
    <property type="nucleotide sequence ID" value="NZ_FWXY01000016.1"/>
</dbReference>
<feature type="domain" description="Tyrosine specific protein phosphatases" evidence="2">
    <location>
        <begin position="89"/>
        <end position="127"/>
    </location>
</feature>
<proteinExistence type="predicted"/>
<evidence type="ECO:0000313" key="3">
    <source>
        <dbReference type="EMBL" id="SMC94765.1"/>
    </source>
</evidence>
<dbReference type="InterPro" id="IPR003595">
    <property type="entry name" value="Tyr_Pase_cat"/>
</dbReference>
<reference evidence="3 4" key="1">
    <citation type="submission" date="2017-04" db="EMBL/GenBank/DDBJ databases">
        <authorList>
            <person name="Afonso C.L."/>
            <person name="Miller P.J."/>
            <person name="Scott M.A."/>
            <person name="Spackman E."/>
            <person name="Goraichik I."/>
            <person name="Dimitrov K.M."/>
            <person name="Suarez D.L."/>
            <person name="Swayne D.E."/>
        </authorList>
    </citation>
    <scope>NUCLEOTIDE SEQUENCE [LARGE SCALE GENOMIC DNA]</scope>
    <source>
        <strain evidence="3 4">DSM 3385</strain>
    </source>
</reference>
<organism evidence="3 4">
    <name type="scientific">Desulfocicer vacuolatum DSM 3385</name>
    <dbReference type="NCBI Taxonomy" id="1121400"/>
    <lineage>
        <taxon>Bacteria</taxon>
        <taxon>Pseudomonadati</taxon>
        <taxon>Thermodesulfobacteriota</taxon>
        <taxon>Desulfobacteria</taxon>
        <taxon>Desulfobacterales</taxon>
        <taxon>Desulfobacteraceae</taxon>
        <taxon>Desulfocicer</taxon>
    </lineage>
</organism>
<evidence type="ECO:0000313" key="4">
    <source>
        <dbReference type="Proteomes" id="UP000192418"/>
    </source>
</evidence>
<dbReference type="PROSITE" id="PS00383">
    <property type="entry name" value="TYR_PHOSPHATASE_1"/>
    <property type="match status" value="1"/>
</dbReference>
<dbReference type="Proteomes" id="UP000192418">
    <property type="component" value="Unassembled WGS sequence"/>
</dbReference>
<gene>
    <name evidence="3" type="ORF">SAMN02746065_11695</name>
</gene>